<comment type="cofactor">
    <cofactor evidence="1">
        <name>Zn(2+)</name>
        <dbReference type="ChEBI" id="CHEBI:29105"/>
    </cofactor>
</comment>
<feature type="coiled-coil region" evidence="5">
    <location>
        <begin position="244"/>
        <end position="285"/>
    </location>
</feature>
<dbReference type="PROSITE" id="PS50860">
    <property type="entry name" value="AA_TRNA_LIGASE_II_ALA"/>
    <property type="match status" value="1"/>
</dbReference>
<gene>
    <name evidence="7" type="ORF">P4T90_00620</name>
</gene>
<dbReference type="PANTHER" id="PTHR43462:SF1">
    <property type="entry name" value="ALANYL-TRNA EDITING PROTEIN AARSD1"/>
    <property type="match status" value="1"/>
</dbReference>
<accession>A0ABU6MAA0</accession>
<dbReference type="Proteomes" id="UP001341444">
    <property type="component" value="Unassembled WGS sequence"/>
</dbReference>
<dbReference type="EMBL" id="JARMAB010000002">
    <property type="protein sequence ID" value="MED1201589.1"/>
    <property type="molecule type" value="Genomic_DNA"/>
</dbReference>
<evidence type="ECO:0000259" key="6">
    <source>
        <dbReference type="PROSITE" id="PS50860"/>
    </source>
</evidence>
<comment type="caution">
    <text evidence="7">The sequence shown here is derived from an EMBL/GenBank/DDBJ whole genome shotgun (WGS) entry which is preliminary data.</text>
</comment>
<evidence type="ECO:0000256" key="2">
    <source>
        <dbReference type="ARBA" id="ARBA00004496"/>
    </source>
</evidence>
<evidence type="ECO:0000256" key="4">
    <source>
        <dbReference type="ARBA" id="ARBA00022833"/>
    </source>
</evidence>
<dbReference type="InterPro" id="IPR003156">
    <property type="entry name" value="DHHA1_dom"/>
</dbReference>
<keyword evidence="5" id="KW-0175">Coiled coil</keyword>
<dbReference type="SMART" id="SM00863">
    <property type="entry name" value="tRNA_SAD"/>
    <property type="match status" value="1"/>
</dbReference>
<protein>
    <submittedName>
        <fullName evidence="7">DHHA1 domain-containing protein</fullName>
    </submittedName>
</protein>
<dbReference type="Gene3D" id="2.40.30.130">
    <property type="match status" value="1"/>
</dbReference>
<keyword evidence="4" id="KW-0862">Zinc</keyword>
<dbReference type="RefSeq" id="WP_066263299.1">
    <property type="nucleotide sequence ID" value="NZ_JARMAB010000002.1"/>
</dbReference>
<feature type="domain" description="Alanyl-transfer RNA synthetases family profile" evidence="6">
    <location>
        <begin position="1"/>
        <end position="235"/>
    </location>
</feature>
<keyword evidence="8" id="KW-1185">Reference proteome</keyword>
<evidence type="ECO:0000313" key="7">
    <source>
        <dbReference type="EMBL" id="MED1201589.1"/>
    </source>
</evidence>
<dbReference type="InterPro" id="IPR051335">
    <property type="entry name" value="Alanyl-tRNA_Editing_Enzymes"/>
</dbReference>
<dbReference type="PANTHER" id="PTHR43462">
    <property type="entry name" value="ALANYL-TRNA EDITING PROTEIN"/>
    <property type="match status" value="1"/>
</dbReference>
<dbReference type="InterPro" id="IPR009000">
    <property type="entry name" value="Transl_B-barrel_sf"/>
</dbReference>
<dbReference type="SUPFAM" id="SSF50447">
    <property type="entry name" value="Translation proteins"/>
    <property type="match status" value="1"/>
</dbReference>
<dbReference type="Pfam" id="PF02272">
    <property type="entry name" value="DHHA1"/>
    <property type="match status" value="1"/>
</dbReference>
<evidence type="ECO:0000256" key="3">
    <source>
        <dbReference type="ARBA" id="ARBA00022723"/>
    </source>
</evidence>
<dbReference type="SUPFAM" id="SSF55186">
    <property type="entry name" value="ThrRS/AlaRS common domain"/>
    <property type="match status" value="1"/>
</dbReference>
<dbReference type="Gene3D" id="3.10.310.40">
    <property type="match status" value="1"/>
</dbReference>
<dbReference type="InterPro" id="IPR018165">
    <property type="entry name" value="Ala-tRNA-synth_IIc_core"/>
</dbReference>
<proteinExistence type="predicted"/>
<sequence length="389" mass="44267">MTEKLYYTSPDISEWRTDITKIIEQDSTILVTLKETAFYPEGGGQPWDLGTIDGIDVLEVFEADEEVFHKIAKKPLQTSVKCQIDSFRRLEHTQHHTGQHLLSAVCSELYDVETASFHLGSEYCSIDLTVPFLHEEQLNRIEQRVNYLIYQDNKVKTYFVDKEKLHAIPLKKWPKAESNIRIVEIQGIDFSACCGTHVKSIGGIGLIKLLKTEKHKGNIRLYFTCGRRALADYKEKHDTLTKLSAALSTSYSEVESRVARLEKEKKDLQKQLEEIEVLNARFHAKQLLENSPETLVAFVFQDKNYKECERIAKEAAAITNQVILAATEIEKRIILTHKGNSPFDCGGFFKEHLKKYYGKGGGNGLSAQAAFPSLENMQNFIQFTVGQLN</sequence>
<evidence type="ECO:0000313" key="8">
    <source>
        <dbReference type="Proteomes" id="UP001341444"/>
    </source>
</evidence>
<organism evidence="7 8">
    <name type="scientific">Heyndrickxia acidicola</name>
    <dbReference type="NCBI Taxonomy" id="209389"/>
    <lineage>
        <taxon>Bacteria</taxon>
        <taxon>Bacillati</taxon>
        <taxon>Bacillota</taxon>
        <taxon>Bacilli</taxon>
        <taxon>Bacillales</taxon>
        <taxon>Bacillaceae</taxon>
        <taxon>Heyndrickxia</taxon>
    </lineage>
</organism>
<dbReference type="InterPro" id="IPR018163">
    <property type="entry name" value="Thr/Ala-tRNA-synth_IIc_edit"/>
</dbReference>
<dbReference type="Gene3D" id="3.30.980.10">
    <property type="entry name" value="Threonyl-trna Synthetase, Chain A, domain 2"/>
    <property type="match status" value="1"/>
</dbReference>
<evidence type="ECO:0000256" key="1">
    <source>
        <dbReference type="ARBA" id="ARBA00001947"/>
    </source>
</evidence>
<keyword evidence="3" id="KW-0479">Metal-binding</keyword>
<comment type="subcellular location">
    <subcellularLocation>
        <location evidence="2">Cytoplasm</location>
    </subcellularLocation>
</comment>
<dbReference type="InterPro" id="IPR012947">
    <property type="entry name" value="tRNA_SAD"/>
</dbReference>
<reference evidence="7 8" key="1">
    <citation type="submission" date="2023-03" db="EMBL/GenBank/DDBJ databases">
        <title>Bacillus Genome Sequencing.</title>
        <authorList>
            <person name="Dunlap C."/>
        </authorList>
    </citation>
    <scope>NUCLEOTIDE SEQUENCE [LARGE SCALE GENOMIC DNA]</scope>
    <source>
        <strain evidence="7 8">B-23453</strain>
    </source>
</reference>
<evidence type="ECO:0000256" key="5">
    <source>
        <dbReference type="SAM" id="Coils"/>
    </source>
</evidence>
<name>A0ABU6MAA0_9BACI</name>
<dbReference type="Pfam" id="PF07973">
    <property type="entry name" value="tRNA_SAD"/>
    <property type="match status" value="1"/>
</dbReference>